<evidence type="ECO:0000256" key="1">
    <source>
        <dbReference type="ARBA" id="ARBA00022750"/>
    </source>
</evidence>
<dbReference type="Pfam" id="PF22936">
    <property type="entry name" value="Pol_BBD"/>
    <property type="match status" value="1"/>
</dbReference>
<keyword evidence="1" id="KW-0378">Hydrolase</keyword>
<evidence type="ECO:0000259" key="3">
    <source>
        <dbReference type="Pfam" id="PF07727"/>
    </source>
</evidence>
<sequence>MISLKYQDETPMTDHLNTFQCIINQLAGMNIKFEEEVQGLWLLGTLPNSWETFRTSLSNLASDGTMNMDLVKSCVLNEEMRRKSQSSSSQSDVLDTEKKGMSKSGGPKNRDRSKSKTNKYEKEKVKDKKNDNDGEDDQVATTTLDFLIVYDSDVVNFACQETSWVIDSSVSIHATHRKDFFTSYTSGDFGSVRIGNDGSAKAIGMEDVCLETSNGTMLILKNVKHIPDIRMNLISIGKLDDEWLCNTFCDSQWKLTRCSMVVAKRKKCSSLYLMHARVIDSSINAVDDDSIVELWHNRLGHMSKKGLMILAKKNLLSGMKKGYLKRCAHCLAGKQHGIRHQKTPLKTPQMNGLVERMNRTLVERDELGYKFYGQDELGYKFYDPVQKKLVRSRDVMFVEDHTIQDIEKTDATEFQYSDNLIDLDPVPLTHLPTQVEDEAHDDQHDIGDVETLTQVEMDNGVHEQSPVAEASPDIPFRRSTRDRHPSIRYFVDDYVLLTDGEEPESYEEAMRDENKIKWVDAMQDEMKSLHENHSYELVKLPKGKRALKNRWVYRVKQEEHTSQPRYKARLVVKGFSQKKCIDFDKIFSPIVKMPSIRVVLGLTTSLDLEIEQMDVKTVFLHGDLDKEIYMEQAEGFIIKGKEDYVCKLKKSLYGLKQALRQWYKKFESVMGKQGYKKTTSDHYVFVQKFSDDDFVILLFYVDDILIVGRNVSRIDKLKKQFNMSKAKVVSSPLANHFKLSSRHNPSIDKEKEDMRRVLYASIVGSLMYVMVCTRPDIAYAVGVVSRFLSNPGRLHWEAVKWIMRYLRCTSKLKLTFGSGKPVLVGYTDSNMVGDVDNRRSTSGYLMTFSGGVVSWQSRLQKCVALSTTETEYIVAAKACKELLWMKRFIHELGLKQQHYVVYCDNQSTIHLSKNSTFHARSKHIDVRYHWMRDVLNDNLFEFEKIHTNHNDSDMLTKSLPREKLEVFCSITRMAGPST</sequence>
<evidence type="ECO:0000259" key="4">
    <source>
        <dbReference type="Pfam" id="PF13976"/>
    </source>
</evidence>
<dbReference type="InterPro" id="IPR043502">
    <property type="entry name" value="DNA/RNA_pol_sf"/>
</dbReference>
<dbReference type="Pfam" id="PF07727">
    <property type="entry name" value="RVT_2"/>
    <property type="match status" value="1"/>
</dbReference>
<dbReference type="SUPFAM" id="SSF53098">
    <property type="entry name" value="Ribonuclease H-like"/>
    <property type="match status" value="1"/>
</dbReference>
<dbReference type="Pfam" id="PF13976">
    <property type="entry name" value="gag_pre-integrs"/>
    <property type="match status" value="1"/>
</dbReference>
<accession>A0A438GF62</accession>
<dbReference type="SUPFAM" id="SSF56672">
    <property type="entry name" value="DNA/RNA polymerases"/>
    <property type="match status" value="1"/>
</dbReference>
<dbReference type="PANTHER" id="PTHR11439:SF467">
    <property type="entry name" value="INTEGRASE CATALYTIC DOMAIN-CONTAINING PROTEIN"/>
    <property type="match status" value="1"/>
</dbReference>
<dbReference type="Gene3D" id="3.30.420.10">
    <property type="entry name" value="Ribonuclease H-like superfamily/Ribonuclease H"/>
    <property type="match status" value="1"/>
</dbReference>
<dbReference type="InterPro" id="IPR025724">
    <property type="entry name" value="GAG-pre-integrase_dom"/>
</dbReference>
<dbReference type="InterPro" id="IPR013103">
    <property type="entry name" value="RVT_2"/>
</dbReference>
<feature type="domain" description="GAG-pre-integrase" evidence="4">
    <location>
        <begin position="271"/>
        <end position="335"/>
    </location>
</feature>
<dbReference type="InterPro" id="IPR054722">
    <property type="entry name" value="PolX-like_BBD"/>
</dbReference>
<dbReference type="InterPro" id="IPR012337">
    <property type="entry name" value="RNaseH-like_sf"/>
</dbReference>
<dbReference type="EMBL" id="QGNW01000453">
    <property type="protein sequence ID" value="RVW70830.1"/>
    <property type="molecule type" value="Genomic_DNA"/>
</dbReference>
<evidence type="ECO:0000313" key="6">
    <source>
        <dbReference type="EMBL" id="RVW70830.1"/>
    </source>
</evidence>
<comment type="caution">
    <text evidence="6">The sequence shown here is derived from an EMBL/GenBank/DDBJ whole genome shotgun (WGS) entry which is preliminary data.</text>
</comment>
<dbReference type="GO" id="GO:0004190">
    <property type="term" value="F:aspartic-type endopeptidase activity"/>
    <property type="evidence" value="ECO:0007669"/>
    <property type="project" value="UniProtKB-KW"/>
</dbReference>
<dbReference type="PANTHER" id="PTHR11439">
    <property type="entry name" value="GAG-POL-RELATED RETROTRANSPOSON"/>
    <property type="match status" value="1"/>
</dbReference>
<proteinExistence type="predicted"/>
<gene>
    <name evidence="6" type="primary">POLX_4244</name>
    <name evidence="6" type="ORF">CK203_059388</name>
</gene>
<feature type="region of interest" description="Disordered" evidence="2">
    <location>
        <begin position="80"/>
        <end position="136"/>
    </location>
</feature>
<dbReference type="CDD" id="cd09272">
    <property type="entry name" value="RNase_HI_RT_Ty1"/>
    <property type="match status" value="1"/>
</dbReference>
<feature type="domain" description="Reverse transcriptase Ty1/copia-type" evidence="3">
    <location>
        <begin position="532"/>
        <end position="724"/>
    </location>
</feature>
<dbReference type="Proteomes" id="UP000288805">
    <property type="component" value="Unassembled WGS sequence"/>
</dbReference>
<name>A0A438GF62_VITVI</name>
<dbReference type="Pfam" id="PF14223">
    <property type="entry name" value="Retrotran_gag_2"/>
    <property type="match status" value="1"/>
</dbReference>
<organism evidence="6 7">
    <name type="scientific">Vitis vinifera</name>
    <name type="common">Grape</name>
    <dbReference type="NCBI Taxonomy" id="29760"/>
    <lineage>
        <taxon>Eukaryota</taxon>
        <taxon>Viridiplantae</taxon>
        <taxon>Streptophyta</taxon>
        <taxon>Embryophyta</taxon>
        <taxon>Tracheophyta</taxon>
        <taxon>Spermatophyta</taxon>
        <taxon>Magnoliopsida</taxon>
        <taxon>eudicotyledons</taxon>
        <taxon>Gunneridae</taxon>
        <taxon>Pentapetalae</taxon>
        <taxon>rosids</taxon>
        <taxon>Vitales</taxon>
        <taxon>Vitaceae</taxon>
        <taxon>Viteae</taxon>
        <taxon>Vitis</taxon>
    </lineage>
</organism>
<dbReference type="GO" id="GO:0003676">
    <property type="term" value="F:nucleic acid binding"/>
    <property type="evidence" value="ECO:0007669"/>
    <property type="project" value="InterPro"/>
</dbReference>
<feature type="compositionally biased region" description="Basic and acidic residues" evidence="2">
    <location>
        <begin position="108"/>
        <end position="132"/>
    </location>
</feature>
<keyword evidence="1" id="KW-0064">Aspartyl protease</keyword>
<reference evidence="6 7" key="1">
    <citation type="journal article" date="2018" name="PLoS Genet.">
        <title>Population sequencing reveals clonal diversity and ancestral inbreeding in the grapevine cultivar Chardonnay.</title>
        <authorList>
            <person name="Roach M.J."/>
            <person name="Johnson D.L."/>
            <person name="Bohlmann J."/>
            <person name="van Vuuren H.J."/>
            <person name="Jones S.J."/>
            <person name="Pretorius I.S."/>
            <person name="Schmidt S.A."/>
            <person name="Borneman A.R."/>
        </authorList>
    </citation>
    <scope>NUCLEOTIDE SEQUENCE [LARGE SCALE GENOMIC DNA]</scope>
    <source>
        <strain evidence="7">cv. Chardonnay</strain>
        <tissue evidence="6">Leaf</tissue>
    </source>
</reference>
<evidence type="ECO:0000259" key="5">
    <source>
        <dbReference type="Pfam" id="PF22936"/>
    </source>
</evidence>
<feature type="domain" description="Retrovirus-related Pol polyprotein from transposon TNT 1-94-like beta-barrel" evidence="5">
    <location>
        <begin position="164"/>
        <end position="241"/>
    </location>
</feature>
<dbReference type="InterPro" id="IPR036397">
    <property type="entry name" value="RNaseH_sf"/>
</dbReference>
<keyword evidence="1" id="KW-0645">Protease</keyword>
<protein>
    <submittedName>
        <fullName evidence="6">Retrovirus-related Pol polyprotein from transposon TNT 1-94</fullName>
    </submittedName>
</protein>
<evidence type="ECO:0000313" key="7">
    <source>
        <dbReference type="Proteomes" id="UP000288805"/>
    </source>
</evidence>
<dbReference type="AlphaFoldDB" id="A0A438GF62"/>
<evidence type="ECO:0000256" key="2">
    <source>
        <dbReference type="SAM" id="MobiDB-lite"/>
    </source>
</evidence>